<dbReference type="EMBL" id="CP022695">
    <property type="protein sequence ID" value="AST79147.1"/>
    <property type="molecule type" value="Genomic_DNA"/>
</dbReference>
<dbReference type="Proteomes" id="UP000215286">
    <property type="component" value="Chromosome"/>
</dbReference>
<evidence type="ECO:0000313" key="1">
    <source>
        <dbReference type="EMBL" id="AST79147.1"/>
    </source>
</evidence>
<accession>A0ACA8D4M7</accession>
<name>A0ACA8D4M7_9ENTR</name>
<keyword evidence="2" id="KW-1185">Reference proteome</keyword>
<evidence type="ECO:0000313" key="2">
    <source>
        <dbReference type="Proteomes" id="UP000215286"/>
    </source>
</evidence>
<sequence length="61" mass="7354">MFKSILSLLFNEVLLIVSIIAFGFFYLHFFPTYWFLLTIISTIILIIILPKFTERFDKYNK</sequence>
<proteinExistence type="predicted"/>
<protein>
    <submittedName>
        <fullName evidence="1">Uncharacterized protein</fullName>
    </submittedName>
</protein>
<gene>
    <name evidence="1" type="ORF">CI104_08660</name>
</gene>
<reference evidence="1" key="1">
    <citation type="submission" date="2017-08" db="EMBL/GenBank/DDBJ databases">
        <title>Real-time genomic and epidemiological investigation of a multi-institutional outbreak of KPC-producing Enterobacteriaceae reveals complex transmission dynamics and informs management responses.</title>
        <authorList>
            <person name="Kwong J.C."/>
            <person name="Lane C."/>
            <person name="Romanes F."/>
            <person name="Goncalves da Silva A."/>
            <person name="Easton M."/>
            <person name="Cronin K."/>
            <person name="Waters M.J."/>
            <person name="Tomita T."/>
            <person name="Stevens K."/>
            <person name="Schultz M.B."/>
            <person name="Baines S.L."/>
            <person name="Sherry N.L."/>
            <person name="Carter G."/>
            <person name="Mu A."/>
            <person name="Sait M."/>
            <person name="Ballard S.A."/>
            <person name="Seemann T."/>
            <person name="Stinear T.P."/>
            <person name="Howden B.P."/>
        </authorList>
    </citation>
    <scope>NUCLEOTIDE SEQUENCE</scope>
    <source>
        <strain evidence="1">AUSMDU00008141</strain>
    </source>
</reference>
<organism evidence="1 2">
    <name type="scientific">Citrobacter farmeri</name>
    <dbReference type="NCBI Taxonomy" id="67824"/>
    <lineage>
        <taxon>Bacteria</taxon>
        <taxon>Pseudomonadati</taxon>
        <taxon>Pseudomonadota</taxon>
        <taxon>Gammaproteobacteria</taxon>
        <taxon>Enterobacterales</taxon>
        <taxon>Enterobacteriaceae</taxon>
        <taxon>Citrobacter</taxon>
    </lineage>
</organism>